<dbReference type="PROSITE" id="PS50950">
    <property type="entry name" value="ZF_THAP"/>
    <property type="match status" value="1"/>
</dbReference>
<evidence type="ECO:0000256" key="7">
    <source>
        <dbReference type="ARBA" id="ARBA00023242"/>
    </source>
</evidence>
<evidence type="ECO:0000256" key="2">
    <source>
        <dbReference type="ARBA" id="ARBA00022723"/>
    </source>
</evidence>
<keyword evidence="4" id="KW-0862">Zinc</keyword>
<feature type="domain" description="THAP-type" evidence="11">
    <location>
        <begin position="1"/>
        <end position="85"/>
    </location>
</feature>
<evidence type="ECO:0000256" key="9">
    <source>
        <dbReference type="PROSITE-ProRule" id="PRU00309"/>
    </source>
</evidence>
<sequence length="412" mass="46132">MPRYCAASCCKNRGGQSARDQRKLSFYPFPLHDKERLEKWLRNMKRDAWTPSKHQLLCSDHFTPDSLDVRWGIRYLKHTAVPTIFSSPDDEQKDSSQSTLQEVKKEDPEETNSNVKSEKASVSLEPCIPKQNPVIAENIGEKAELGYSTVLSKPLQIQTLQLQNGDVQADSINLDNTSNLHIHQTNPGLMAAAVQSMEATSVHNSMEDPVGCTATVLQFTDPDYLNSSLKLKNALGSITDYATENSNSLIVGCSVEVQPANENAVLLSTVTQTIEQFSGNEESVIAIIVPAESPEESEVVNSSFLPVKQEFLDTEDTETEKAMYMNAYGGSEVLQTEHSYCKQDIHRDHLWQKISKLHSKITLLEMQEIKTLGRLRSLEALIGQLKQENLLSEEKLKIVENCFTTLEVTMIQ</sequence>
<accession>A0A7K9BUZ9</accession>
<dbReference type="SMART" id="SM00692">
    <property type="entry name" value="DM3"/>
    <property type="match status" value="1"/>
</dbReference>
<keyword evidence="3 9" id="KW-0863">Zinc-finger</keyword>
<keyword evidence="2" id="KW-0479">Metal-binding</keyword>
<dbReference type="Pfam" id="PF05485">
    <property type="entry name" value="THAP"/>
    <property type="match status" value="1"/>
</dbReference>
<feature type="non-terminal residue" evidence="12">
    <location>
        <position position="412"/>
    </location>
</feature>
<evidence type="ECO:0000256" key="1">
    <source>
        <dbReference type="ARBA" id="ARBA00004123"/>
    </source>
</evidence>
<dbReference type="InterPro" id="IPR006612">
    <property type="entry name" value="THAP_Znf"/>
</dbReference>
<comment type="caution">
    <text evidence="12">The sequence shown here is derived from an EMBL/GenBank/DDBJ whole genome shotgun (WGS) entry which is preliminary data.</text>
</comment>
<evidence type="ECO:0000256" key="6">
    <source>
        <dbReference type="ARBA" id="ARBA00023125"/>
    </source>
</evidence>
<evidence type="ECO:0000256" key="4">
    <source>
        <dbReference type="ARBA" id="ARBA00022833"/>
    </source>
</evidence>
<keyword evidence="5" id="KW-0175">Coiled coil</keyword>
<dbReference type="Proteomes" id="UP000574528">
    <property type="component" value="Unassembled WGS sequence"/>
</dbReference>
<evidence type="ECO:0000259" key="11">
    <source>
        <dbReference type="PROSITE" id="PS50950"/>
    </source>
</evidence>
<dbReference type="SMART" id="SM00980">
    <property type="entry name" value="THAP"/>
    <property type="match status" value="1"/>
</dbReference>
<comment type="subcellular location">
    <subcellularLocation>
        <location evidence="1">Nucleus</location>
    </subcellularLocation>
</comment>
<proteinExistence type="predicted"/>
<dbReference type="PANTHER" id="PTHR46927:SF1">
    <property type="entry name" value="THAP DOMAIN-CONTAINING PROTEIN 5"/>
    <property type="match status" value="1"/>
</dbReference>
<organism evidence="12 13">
    <name type="scientific">Psilopogon haemacephalus</name>
    <name type="common">coppersmith barbet</name>
    <dbReference type="NCBI Taxonomy" id="2585815"/>
    <lineage>
        <taxon>Eukaryota</taxon>
        <taxon>Metazoa</taxon>
        <taxon>Chordata</taxon>
        <taxon>Craniata</taxon>
        <taxon>Vertebrata</taxon>
        <taxon>Euteleostomi</taxon>
        <taxon>Archelosauria</taxon>
        <taxon>Archosauria</taxon>
        <taxon>Dinosauria</taxon>
        <taxon>Saurischia</taxon>
        <taxon>Theropoda</taxon>
        <taxon>Coelurosauria</taxon>
        <taxon>Aves</taxon>
        <taxon>Neognathae</taxon>
        <taxon>Neoaves</taxon>
        <taxon>Telluraves</taxon>
        <taxon>Coraciimorphae</taxon>
        <taxon>Piciformes</taxon>
        <taxon>Megalaimidae</taxon>
        <taxon>Psilopogon</taxon>
    </lineage>
</organism>
<keyword evidence="7" id="KW-0539">Nucleus</keyword>
<keyword evidence="13" id="KW-1185">Reference proteome</keyword>
<evidence type="ECO:0000313" key="12">
    <source>
        <dbReference type="EMBL" id="NXG44164.1"/>
    </source>
</evidence>
<dbReference type="GO" id="GO:0005634">
    <property type="term" value="C:nucleus"/>
    <property type="evidence" value="ECO:0007669"/>
    <property type="project" value="UniProtKB-SubCell"/>
</dbReference>
<gene>
    <name evidence="12" type="primary">Thap5</name>
    <name evidence="12" type="ORF">PSIHAE_R04365</name>
</gene>
<evidence type="ECO:0000256" key="3">
    <source>
        <dbReference type="ARBA" id="ARBA00022771"/>
    </source>
</evidence>
<dbReference type="GO" id="GO:0008270">
    <property type="term" value="F:zinc ion binding"/>
    <property type="evidence" value="ECO:0007669"/>
    <property type="project" value="UniProtKB-KW"/>
</dbReference>
<dbReference type="EMBL" id="VWZI01006779">
    <property type="protein sequence ID" value="NXG44164.1"/>
    <property type="molecule type" value="Genomic_DNA"/>
</dbReference>
<name>A0A7K9BUZ9_9PICI</name>
<protein>
    <recommendedName>
        <fullName evidence="8">THAP domain-containing protein 5</fullName>
    </recommendedName>
</protein>
<evidence type="ECO:0000256" key="10">
    <source>
        <dbReference type="SAM" id="MobiDB-lite"/>
    </source>
</evidence>
<reference evidence="12 13" key="1">
    <citation type="submission" date="2019-09" db="EMBL/GenBank/DDBJ databases">
        <title>Bird 10,000 Genomes (B10K) Project - Family phase.</title>
        <authorList>
            <person name="Zhang G."/>
        </authorList>
    </citation>
    <scope>NUCLEOTIDE SEQUENCE [LARGE SCALE GENOMIC DNA]</scope>
    <source>
        <strain evidence="12">B10K-DU-001-24</strain>
        <tissue evidence="12">Muscle</tissue>
    </source>
</reference>
<feature type="non-terminal residue" evidence="12">
    <location>
        <position position="1"/>
    </location>
</feature>
<dbReference type="AlphaFoldDB" id="A0A7K9BUZ9"/>
<dbReference type="OrthoDB" id="5982876at2759"/>
<evidence type="ECO:0000313" key="13">
    <source>
        <dbReference type="Proteomes" id="UP000574528"/>
    </source>
</evidence>
<evidence type="ECO:0000256" key="8">
    <source>
        <dbReference type="ARBA" id="ARBA00039526"/>
    </source>
</evidence>
<dbReference type="PANTHER" id="PTHR46927">
    <property type="entry name" value="AGAP005574-PA"/>
    <property type="match status" value="1"/>
</dbReference>
<dbReference type="InterPro" id="IPR052224">
    <property type="entry name" value="THAP_domain_protein"/>
</dbReference>
<dbReference type="GO" id="GO:0003677">
    <property type="term" value="F:DNA binding"/>
    <property type="evidence" value="ECO:0007669"/>
    <property type="project" value="UniProtKB-UniRule"/>
</dbReference>
<feature type="region of interest" description="Disordered" evidence="10">
    <location>
        <begin position="84"/>
        <end position="122"/>
    </location>
</feature>
<dbReference type="SUPFAM" id="SSF57716">
    <property type="entry name" value="Glucocorticoid receptor-like (DNA-binding domain)"/>
    <property type="match status" value="1"/>
</dbReference>
<keyword evidence="6 9" id="KW-0238">DNA-binding</keyword>
<evidence type="ECO:0000256" key="5">
    <source>
        <dbReference type="ARBA" id="ARBA00023054"/>
    </source>
</evidence>